<name>A0A8K0I0A8_COCNU</name>
<protein>
    <submittedName>
        <fullName evidence="1">Uncharacterized protein</fullName>
    </submittedName>
</protein>
<proteinExistence type="predicted"/>
<dbReference type="Proteomes" id="UP000797356">
    <property type="component" value="Chromosome 2"/>
</dbReference>
<reference evidence="1" key="2">
    <citation type="submission" date="2019-07" db="EMBL/GenBank/DDBJ databases">
        <authorList>
            <person name="Yang Y."/>
            <person name="Bocs S."/>
            <person name="Baudouin L."/>
        </authorList>
    </citation>
    <scope>NUCLEOTIDE SEQUENCE</scope>
    <source>
        <tissue evidence="1">Spear leaf of Hainan Tall coconut</tissue>
    </source>
</reference>
<dbReference type="InterPro" id="IPR035513">
    <property type="entry name" value="Invertase/methylesterase_inhib"/>
</dbReference>
<dbReference type="SUPFAM" id="SSF101148">
    <property type="entry name" value="Plant invertase/pectin methylesterase inhibitor"/>
    <property type="match status" value="1"/>
</dbReference>
<evidence type="ECO:0000313" key="1">
    <source>
        <dbReference type="EMBL" id="KAG1331450.1"/>
    </source>
</evidence>
<dbReference type="Gene3D" id="1.20.140.40">
    <property type="entry name" value="Invertase/pectin methylesterase inhibitor family protein"/>
    <property type="match status" value="1"/>
</dbReference>
<organism evidence="1 2">
    <name type="scientific">Cocos nucifera</name>
    <name type="common">Coconut palm</name>
    <dbReference type="NCBI Taxonomy" id="13894"/>
    <lineage>
        <taxon>Eukaryota</taxon>
        <taxon>Viridiplantae</taxon>
        <taxon>Streptophyta</taxon>
        <taxon>Embryophyta</taxon>
        <taxon>Tracheophyta</taxon>
        <taxon>Spermatophyta</taxon>
        <taxon>Magnoliopsida</taxon>
        <taxon>Liliopsida</taxon>
        <taxon>Arecaceae</taxon>
        <taxon>Arecoideae</taxon>
        <taxon>Cocoseae</taxon>
        <taxon>Attaleinae</taxon>
        <taxon>Cocos</taxon>
    </lineage>
</organism>
<accession>A0A8K0I0A8</accession>
<keyword evidence="2" id="KW-1185">Reference proteome</keyword>
<evidence type="ECO:0000313" key="2">
    <source>
        <dbReference type="Proteomes" id="UP000797356"/>
    </source>
</evidence>
<reference evidence="1" key="1">
    <citation type="journal article" date="2017" name="Gigascience">
        <title>The genome draft of coconut (Cocos nucifera).</title>
        <authorList>
            <person name="Xiao Y."/>
            <person name="Xu P."/>
            <person name="Fan H."/>
            <person name="Baudouin L."/>
            <person name="Xia W."/>
            <person name="Bocs S."/>
            <person name="Xu J."/>
            <person name="Li Q."/>
            <person name="Guo A."/>
            <person name="Zhou L."/>
            <person name="Li J."/>
            <person name="Wu Y."/>
            <person name="Ma Z."/>
            <person name="Armero A."/>
            <person name="Issali A.E."/>
            <person name="Liu N."/>
            <person name="Peng M."/>
            <person name="Yang Y."/>
        </authorList>
    </citation>
    <scope>NUCLEOTIDE SEQUENCE</scope>
    <source>
        <tissue evidence="1">Spear leaf of Hainan Tall coconut</tissue>
    </source>
</reference>
<dbReference type="AlphaFoldDB" id="A0A8K0I0A8"/>
<sequence>MHPWRKYPSKGYAGKQQQQAMITTSVSQLFKAFQWTNANIRELAMIAVEQLITKCSHDVDSLNYGTISGDTSPEFDFGNIFKCISSVVEVVKDVREAISKLQSGDIGGSIAELTQAAQAVAKCLGGSSSGGADGSLPKEISSILKVAKIAINIVSRLVKMF</sequence>
<gene>
    <name evidence="1" type="ORF">COCNU_02G014180</name>
</gene>
<comment type="caution">
    <text evidence="1">The sequence shown here is derived from an EMBL/GenBank/DDBJ whole genome shotgun (WGS) entry which is preliminary data.</text>
</comment>
<dbReference type="EMBL" id="CM017873">
    <property type="protein sequence ID" value="KAG1331450.1"/>
    <property type="molecule type" value="Genomic_DNA"/>
</dbReference>